<sequence>MPQCPTDHAAGRGRRGGGTGAPLPLPPVGRGLGGGGGGGRRWGRWEWVGWALGCPLQLWRGHPPGGGGVAAAPCGVGGPYKGATSGPGGQRRADNNSRSSSNSSAAPLPPARACPKSATHPAPLPPPPPAQPPPLPVSCRRRLPYHHRSPAPRFPRLTLPLPLSPFRALLLFRLLIFFHPPASTMSRHTFLAIVAVVAVAAAAATATTAAATAPTGPTPTPKTMKFTKETGEECISKWFVTGRGPAGWVWADVDTCCPPRPTPKAMTVYQGGKKCLSSWFVCDRQLDAAGTCAYKWCDVTDCDTPACPPKPMDMKRRFVRANGERCIARWFACGKKYTGGVCGWKGCDVVSCKPRCPAKPETKSMVRRTATKVCSSAWWAWKLVVDNSTDAQTCKWLWRDVETCYCDTGAPKWTKC</sequence>
<dbReference type="EMBL" id="CM020618">
    <property type="protein sequence ID" value="KAK1859427.1"/>
    <property type="molecule type" value="Genomic_DNA"/>
</dbReference>
<protein>
    <submittedName>
        <fullName evidence="1">Uncharacterized protein</fullName>
    </submittedName>
</protein>
<name>A0ACC3BND9_PYRYE</name>
<evidence type="ECO:0000313" key="1">
    <source>
        <dbReference type="EMBL" id="KAK1859427.1"/>
    </source>
</evidence>
<proteinExistence type="predicted"/>
<evidence type="ECO:0000313" key="2">
    <source>
        <dbReference type="Proteomes" id="UP000798662"/>
    </source>
</evidence>
<gene>
    <name evidence="1" type="ORF">I4F81_002023</name>
</gene>
<keyword evidence="2" id="KW-1185">Reference proteome</keyword>
<reference evidence="1" key="1">
    <citation type="submission" date="2019-11" db="EMBL/GenBank/DDBJ databases">
        <title>Nori genome reveals adaptations in red seaweeds to the harsh intertidal environment.</title>
        <authorList>
            <person name="Wang D."/>
            <person name="Mao Y."/>
        </authorList>
    </citation>
    <scope>NUCLEOTIDE SEQUENCE</scope>
    <source>
        <tissue evidence="1">Gametophyte</tissue>
    </source>
</reference>
<dbReference type="Proteomes" id="UP000798662">
    <property type="component" value="Chromosome 1"/>
</dbReference>
<comment type="caution">
    <text evidence="1">The sequence shown here is derived from an EMBL/GenBank/DDBJ whole genome shotgun (WGS) entry which is preliminary data.</text>
</comment>
<organism evidence="1 2">
    <name type="scientific">Pyropia yezoensis</name>
    <name type="common">Susabi-nori</name>
    <name type="synonym">Porphyra yezoensis</name>
    <dbReference type="NCBI Taxonomy" id="2788"/>
    <lineage>
        <taxon>Eukaryota</taxon>
        <taxon>Rhodophyta</taxon>
        <taxon>Bangiophyceae</taxon>
        <taxon>Bangiales</taxon>
        <taxon>Bangiaceae</taxon>
        <taxon>Pyropia</taxon>
    </lineage>
</organism>
<accession>A0ACC3BND9</accession>